<keyword evidence="2" id="KW-0175">Coiled coil</keyword>
<dbReference type="eggNOG" id="COG1842">
    <property type="taxonomic scope" value="Bacteria"/>
</dbReference>
<name>B7JY53_RIPO1</name>
<sequence>MEWLGRIGKVVQSQINTLIKEAEDPEKVLENAIAAMEQELIAMRRALAEAIATNKSAQRQFVHHQKAADKWYERAQMALEKGNEPLAREALVNRQAYQIQAQSIENQLAQQNQIIAKVKDDLRNLEHKYSQAKTQKSLYLARLRSAMASQRLQEVIGNLNPGNYSSVFEQIETRILELEAQSELTQTVNVDPLEKQFAALENNKNIDEQLANLKAKKLTSDQPSSSLPSEIEQLRAKLDQI</sequence>
<evidence type="ECO:0000313" key="3">
    <source>
        <dbReference type="EMBL" id="ACK67155.1"/>
    </source>
</evidence>
<dbReference type="EMBL" id="CP001287">
    <property type="protein sequence ID" value="ACK67155.1"/>
    <property type="molecule type" value="Genomic_DNA"/>
</dbReference>
<dbReference type="STRING" id="41431.PCC8801_3176"/>
<dbReference type="RefSeq" id="WP_012596416.1">
    <property type="nucleotide sequence ID" value="NC_011726.1"/>
</dbReference>
<evidence type="ECO:0000256" key="2">
    <source>
        <dbReference type="SAM" id="Coils"/>
    </source>
</evidence>
<protein>
    <submittedName>
        <fullName evidence="3">Phage shock protein A, PspA</fullName>
    </submittedName>
</protein>
<feature type="coiled-coil region" evidence="2">
    <location>
        <begin position="87"/>
        <end position="135"/>
    </location>
</feature>
<dbReference type="AlphaFoldDB" id="B7JY53"/>
<dbReference type="OrthoDB" id="9779630at2"/>
<reference evidence="4" key="1">
    <citation type="journal article" date="2011" name="MBio">
        <title>Novel metabolic attributes of the genus Cyanothece, comprising a group of unicellular nitrogen-fixing Cyanobacteria.</title>
        <authorList>
            <person name="Bandyopadhyay A."/>
            <person name="Elvitigala T."/>
            <person name="Welsh E."/>
            <person name="Stockel J."/>
            <person name="Liberton M."/>
            <person name="Min H."/>
            <person name="Sherman L.A."/>
            <person name="Pakrasi H.B."/>
        </authorList>
    </citation>
    <scope>NUCLEOTIDE SEQUENCE [LARGE SCALE GENOMIC DNA]</scope>
    <source>
        <strain evidence="4">PCC 8801</strain>
    </source>
</reference>
<dbReference type="HOGENOM" id="CLU_056466_3_2_3"/>
<dbReference type="PANTHER" id="PTHR31088">
    <property type="entry name" value="MEMBRANE-ASSOCIATED PROTEIN VIPP1, CHLOROPLASTIC"/>
    <property type="match status" value="1"/>
</dbReference>
<gene>
    <name evidence="3" type="ordered locus">PCC8801_3176</name>
</gene>
<keyword evidence="4" id="KW-1185">Reference proteome</keyword>
<evidence type="ECO:0000313" key="4">
    <source>
        <dbReference type="Proteomes" id="UP000008204"/>
    </source>
</evidence>
<dbReference type="Pfam" id="PF04012">
    <property type="entry name" value="PspA_IM30"/>
    <property type="match status" value="1"/>
</dbReference>
<proteinExistence type="inferred from homology"/>
<dbReference type="Proteomes" id="UP000008204">
    <property type="component" value="Chromosome"/>
</dbReference>
<dbReference type="InterPro" id="IPR007157">
    <property type="entry name" value="PspA_VIPP1"/>
</dbReference>
<comment type="similarity">
    <text evidence="1">Belongs to the PspA/Vipp/IM30 family.</text>
</comment>
<dbReference type="PANTHER" id="PTHR31088:SF6">
    <property type="entry name" value="PHAGE SHOCK PROTEIN A"/>
    <property type="match status" value="1"/>
</dbReference>
<evidence type="ECO:0000256" key="1">
    <source>
        <dbReference type="ARBA" id="ARBA00043985"/>
    </source>
</evidence>
<feature type="coiled-coil region" evidence="2">
    <location>
        <begin position="19"/>
        <end position="60"/>
    </location>
</feature>
<organism evidence="3 4">
    <name type="scientific">Rippkaea orientalis (strain PCC 8801 / RF-1)</name>
    <name type="common">Cyanothece sp. (strain PCC 8801)</name>
    <dbReference type="NCBI Taxonomy" id="41431"/>
    <lineage>
        <taxon>Bacteria</taxon>
        <taxon>Bacillati</taxon>
        <taxon>Cyanobacteriota</taxon>
        <taxon>Cyanophyceae</taxon>
        <taxon>Oscillatoriophycideae</taxon>
        <taxon>Chroococcales</taxon>
        <taxon>Aphanothecaceae</taxon>
        <taxon>Rippkaea</taxon>
        <taxon>Rippkaea orientalis</taxon>
    </lineage>
</organism>
<dbReference type="KEGG" id="cyp:PCC8801_3176"/>
<accession>B7JY53</accession>